<comment type="caution">
    <text evidence="1">The sequence shown here is derived from an EMBL/GenBank/DDBJ whole genome shotgun (WGS) entry which is preliminary data.</text>
</comment>
<evidence type="ECO:0008006" key="3">
    <source>
        <dbReference type="Google" id="ProtNLM"/>
    </source>
</evidence>
<gene>
    <name evidence="1" type="ORF">NBRC116591_04920</name>
</gene>
<keyword evidence="2" id="KW-1185">Reference proteome</keyword>
<name>A0ABQ0A4V8_9GAMM</name>
<dbReference type="Proteomes" id="UP001465153">
    <property type="component" value="Unassembled WGS sequence"/>
</dbReference>
<dbReference type="SUPFAM" id="SSF56059">
    <property type="entry name" value="Glutathione synthetase ATP-binding domain-like"/>
    <property type="match status" value="1"/>
</dbReference>
<accession>A0ABQ0A4V8</accession>
<organism evidence="1 2">
    <name type="scientific">Sessilibacter corallicola</name>
    <dbReference type="NCBI Taxonomy" id="2904075"/>
    <lineage>
        <taxon>Bacteria</taxon>
        <taxon>Pseudomonadati</taxon>
        <taxon>Pseudomonadota</taxon>
        <taxon>Gammaproteobacteria</taxon>
        <taxon>Cellvibrionales</taxon>
        <taxon>Cellvibrionaceae</taxon>
        <taxon>Sessilibacter</taxon>
    </lineage>
</organism>
<evidence type="ECO:0000313" key="1">
    <source>
        <dbReference type="EMBL" id="GAA6166682.1"/>
    </source>
</evidence>
<reference evidence="1 2" key="1">
    <citation type="submission" date="2024-04" db="EMBL/GenBank/DDBJ databases">
        <title>Draft genome sequence of Sessilibacter corallicola NBRC 116591.</title>
        <authorList>
            <person name="Miyakawa T."/>
            <person name="Kusuya Y."/>
            <person name="Miura T."/>
        </authorList>
    </citation>
    <scope>NUCLEOTIDE SEQUENCE [LARGE SCALE GENOMIC DNA]</scope>
    <source>
        <strain evidence="1 2">KU-00831-HH</strain>
    </source>
</reference>
<proteinExistence type="predicted"/>
<evidence type="ECO:0000313" key="2">
    <source>
        <dbReference type="Proteomes" id="UP001465153"/>
    </source>
</evidence>
<dbReference type="EMBL" id="BAABWN010000001">
    <property type="protein sequence ID" value="GAA6166682.1"/>
    <property type="molecule type" value="Genomic_DNA"/>
</dbReference>
<protein>
    <recommendedName>
        <fullName evidence="3">Circularly permuted type 2 ATP-grasp protein</fullName>
    </recommendedName>
</protein>
<sequence length="437" mass="50258">MSVHNIFLPSSEQKVGMLNKRVVKNLDFLTDSTASFDNDIRHFFSHTNFFISETAHKNIVEAIDLIESVVRNKRYIQSITASHPYPPTKSELKGILNCYDFHLEDDTPKLIEINTNAGGALLNVDFIQKYESKYPSYLNNSHTSSSEQIKAKIIDMFLTEWKLTNNTRPLKTVAIVDQDPKAQFLYPEFFRFKNLLSRQGIVSYIVAPEELTCIGDNLYYQSTRIDMIYNRMTDFLLEEKYNEHIKQSYASGAVALSPNPYLYTIYADKRNLVTLSDKSRLSQLGICDKSIARLSQYIPNAVLITHENEQNLWKNKSRYFFKPIHGFGSKAAYKGSKLTKKTWQAIIHSNYIAQNYVEPSVRIVQLDDKFINLKADLRAYVYDGKLLFLAARLFRGQTTNFRTFGGGFSVVHPILDKNSYISNSVHKGYINFNNSKT</sequence>